<dbReference type="EMBL" id="FMZZ01000001">
    <property type="protein sequence ID" value="SDC18169.1"/>
    <property type="molecule type" value="Genomic_DNA"/>
</dbReference>
<organism evidence="1 2">
    <name type="scientific">Actinokineospora iranica</name>
    <dbReference type="NCBI Taxonomy" id="1271860"/>
    <lineage>
        <taxon>Bacteria</taxon>
        <taxon>Bacillati</taxon>
        <taxon>Actinomycetota</taxon>
        <taxon>Actinomycetes</taxon>
        <taxon>Pseudonocardiales</taxon>
        <taxon>Pseudonocardiaceae</taxon>
        <taxon>Actinokineospora</taxon>
    </lineage>
</organism>
<dbReference type="Proteomes" id="UP000199501">
    <property type="component" value="Unassembled WGS sequence"/>
</dbReference>
<sequence>MERPIVAAVLELGSRERRQPAPTHVVWESLTEPRRPSARPWLDLLPDETEPNVLDSAHPHLVVWSSLWPDRPDDRIRFDLRPVGQDCGLRWTLTTTGEPPSTSRLGHLRYRLNLLVNDRLRRSYGQ</sequence>
<dbReference type="STRING" id="1271860.SAMN05216174_101408"/>
<evidence type="ECO:0000313" key="1">
    <source>
        <dbReference type="EMBL" id="SDC18169.1"/>
    </source>
</evidence>
<evidence type="ECO:0000313" key="2">
    <source>
        <dbReference type="Proteomes" id="UP000199501"/>
    </source>
</evidence>
<reference evidence="2" key="1">
    <citation type="submission" date="2016-10" db="EMBL/GenBank/DDBJ databases">
        <authorList>
            <person name="Varghese N."/>
            <person name="Submissions S."/>
        </authorList>
    </citation>
    <scope>NUCLEOTIDE SEQUENCE [LARGE SCALE GENOMIC DNA]</scope>
    <source>
        <strain evidence="2">IBRC-M 10403</strain>
    </source>
</reference>
<dbReference type="AlphaFoldDB" id="A0A1G6JHF3"/>
<name>A0A1G6JHF3_9PSEU</name>
<keyword evidence="2" id="KW-1185">Reference proteome</keyword>
<evidence type="ECO:0008006" key="3">
    <source>
        <dbReference type="Google" id="ProtNLM"/>
    </source>
</evidence>
<accession>A0A1G6JHF3</accession>
<protein>
    <recommendedName>
        <fullName evidence="3">Polyketide cyclase / dehydrase and lipid transport</fullName>
    </recommendedName>
</protein>
<proteinExistence type="predicted"/>
<gene>
    <name evidence="1" type="ORF">SAMN05216174_101408</name>
</gene>